<feature type="transmembrane region" description="Helical" evidence="2">
    <location>
        <begin position="71"/>
        <end position="88"/>
    </location>
</feature>
<evidence type="ECO:0000256" key="1">
    <source>
        <dbReference type="ARBA" id="ARBA00010199"/>
    </source>
</evidence>
<dbReference type="Proteomes" id="UP000785679">
    <property type="component" value="Unassembled WGS sequence"/>
</dbReference>
<feature type="transmembrane region" description="Helical" evidence="2">
    <location>
        <begin position="165"/>
        <end position="183"/>
    </location>
</feature>
<protein>
    <submittedName>
        <fullName evidence="3">Uncharacterized protein</fullName>
    </submittedName>
</protein>
<dbReference type="Pfam" id="PF01554">
    <property type="entry name" value="MatE"/>
    <property type="match status" value="2"/>
</dbReference>
<sequence length="441" mass="48868">MVFHPAYIIYNTAAFKDYKDEQSALAIGGIVLSISLLSLGVTFNGALDTLIPQAFGQGDPRLCRVYLNRQLYLTTFVYMVLAIPLFMVEHFLESMGQSPQVAQMAGTYVKVCIPGVLLYCWQSCYSRYLSGQRITIIPMYANISATIVHIGLVELLMDWLPREDHILAISIASSAQFAVRYLVTVGYVKFCGKFDGPDHQVSFTDPDSLRNWKSQFIFSLQCMSLSVWSWWAMDVFTIIAANIPDSPPEIVNAQHIMRTMTLLTFMIPVGIVVSATILVGNNIGANKVKVGQAYALCCVKAAVIWAAITILLLITFQDAFISRYTTDPTVRSFILAAYPVMLCYVLFDCVQCVGSGIIRGLGKQGRSSIGTVIGYWAIGMPIACINVFYLDMGIVGLWLGPTTAIAFNFCFYFTIVMRTDWQTVADAVAERRAREKASGTQ</sequence>
<evidence type="ECO:0000256" key="2">
    <source>
        <dbReference type="SAM" id="Phobius"/>
    </source>
</evidence>
<feature type="transmembrane region" description="Helical" evidence="2">
    <location>
        <begin position="100"/>
        <end position="121"/>
    </location>
</feature>
<keyword evidence="2" id="KW-0472">Membrane</keyword>
<keyword evidence="2" id="KW-0812">Transmembrane</keyword>
<comment type="caution">
    <text evidence="3">The sequence shown here is derived from an EMBL/GenBank/DDBJ whole genome shotgun (WGS) entry which is preliminary data.</text>
</comment>
<evidence type="ECO:0000313" key="4">
    <source>
        <dbReference type="Proteomes" id="UP000785679"/>
    </source>
</evidence>
<name>A0A8J8T2Y0_HALGN</name>
<dbReference type="GO" id="GO:0015297">
    <property type="term" value="F:antiporter activity"/>
    <property type="evidence" value="ECO:0007669"/>
    <property type="project" value="InterPro"/>
</dbReference>
<feature type="transmembrane region" description="Helical" evidence="2">
    <location>
        <begin position="395"/>
        <end position="415"/>
    </location>
</feature>
<feature type="transmembrane region" description="Helical" evidence="2">
    <location>
        <begin position="216"/>
        <end position="240"/>
    </location>
</feature>
<dbReference type="OrthoDB" id="304203at2759"/>
<feature type="transmembrane region" description="Helical" evidence="2">
    <location>
        <begin position="260"/>
        <end position="281"/>
    </location>
</feature>
<dbReference type="PANTHER" id="PTHR11206">
    <property type="entry name" value="MULTIDRUG RESISTANCE PROTEIN"/>
    <property type="match status" value="1"/>
</dbReference>
<dbReference type="EMBL" id="RRYP01008813">
    <property type="protein sequence ID" value="TNV79518.1"/>
    <property type="molecule type" value="Genomic_DNA"/>
</dbReference>
<dbReference type="GO" id="GO:0016020">
    <property type="term" value="C:membrane"/>
    <property type="evidence" value="ECO:0007669"/>
    <property type="project" value="InterPro"/>
</dbReference>
<feature type="transmembrane region" description="Helical" evidence="2">
    <location>
        <begin position="336"/>
        <end position="357"/>
    </location>
</feature>
<organism evidence="3 4">
    <name type="scientific">Halteria grandinella</name>
    <dbReference type="NCBI Taxonomy" id="5974"/>
    <lineage>
        <taxon>Eukaryota</taxon>
        <taxon>Sar</taxon>
        <taxon>Alveolata</taxon>
        <taxon>Ciliophora</taxon>
        <taxon>Intramacronucleata</taxon>
        <taxon>Spirotrichea</taxon>
        <taxon>Stichotrichia</taxon>
        <taxon>Sporadotrichida</taxon>
        <taxon>Halteriidae</taxon>
        <taxon>Halteria</taxon>
    </lineage>
</organism>
<comment type="similarity">
    <text evidence="1">Belongs to the multi antimicrobial extrusion (MATE) (TC 2.A.66.1) family.</text>
</comment>
<keyword evidence="4" id="KW-1185">Reference proteome</keyword>
<feature type="transmembrane region" description="Helical" evidence="2">
    <location>
        <begin position="133"/>
        <end position="153"/>
    </location>
</feature>
<proteinExistence type="inferred from homology"/>
<dbReference type="InterPro" id="IPR002528">
    <property type="entry name" value="MATE_fam"/>
</dbReference>
<feature type="transmembrane region" description="Helical" evidence="2">
    <location>
        <begin position="25"/>
        <end position="50"/>
    </location>
</feature>
<feature type="transmembrane region" description="Helical" evidence="2">
    <location>
        <begin position="369"/>
        <end position="389"/>
    </location>
</feature>
<evidence type="ECO:0000313" key="3">
    <source>
        <dbReference type="EMBL" id="TNV79518.1"/>
    </source>
</evidence>
<dbReference type="GO" id="GO:0042910">
    <property type="term" value="F:xenobiotic transmembrane transporter activity"/>
    <property type="evidence" value="ECO:0007669"/>
    <property type="project" value="InterPro"/>
</dbReference>
<feature type="transmembrane region" description="Helical" evidence="2">
    <location>
        <begin position="293"/>
        <end position="316"/>
    </location>
</feature>
<keyword evidence="2" id="KW-1133">Transmembrane helix</keyword>
<gene>
    <name evidence="3" type="ORF">FGO68_gene15411</name>
</gene>
<dbReference type="AlphaFoldDB" id="A0A8J8T2Y0"/>
<accession>A0A8J8T2Y0</accession>
<reference evidence="3" key="1">
    <citation type="submission" date="2019-06" db="EMBL/GenBank/DDBJ databases">
        <authorList>
            <person name="Zheng W."/>
        </authorList>
    </citation>
    <scope>NUCLEOTIDE SEQUENCE</scope>
    <source>
        <strain evidence="3">QDHG01</strain>
    </source>
</reference>